<dbReference type="PRINTS" id="PR00765">
    <property type="entry name" value="CRBOXYPTASEA"/>
</dbReference>
<dbReference type="GO" id="GO:0005615">
    <property type="term" value="C:extracellular space"/>
    <property type="evidence" value="ECO:0007669"/>
    <property type="project" value="TreeGrafter"/>
</dbReference>
<keyword evidence="8" id="KW-0325">Glycoprotein</keyword>
<dbReference type="OrthoDB" id="10249045at2759"/>
<keyword evidence="10" id="KW-0472">Membrane</keyword>
<dbReference type="InterPro" id="IPR000834">
    <property type="entry name" value="Peptidase_M14"/>
</dbReference>
<dbReference type="InParanoid" id="A0A6J2XP27"/>
<evidence type="ECO:0000256" key="11">
    <source>
        <dbReference type="SAM" id="SignalP"/>
    </source>
</evidence>
<keyword evidence="11" id="KW-0732">Signal</keyword>
<feature type="transmembrane region" description="Helical" evidence="10">
    <location>
        <begin position="460"/>
        <end position="478"/>
    </location>
</feature>
<feature type="active site" description="Proton donor/acceptor" evidence="9">
    <location>
        <position position="288"/>
    </location>
</feature>
<dbReference type="AlphaFoldDB" id="A0A6J2XP27"/>
<feature type="domain" description="Peptidase M14" evidence="12">
    <location>
        <begin position="23"/>
        <end position="318"/>
    </location>
</feature>
<evidence type="ECO:0000256" key="5">
    <source>
        <dbReference type="ARBA" id="ARBA00022723"/>
    </source>
</evidence>
<dbReference type="SUPFAM" id="SSF53187">
    <property type="entry name" value="Zn-dependent exopeptidases"/>
    <property type="match status" value="1"/>
</dbReference>
<dbReference type="InterPro" id="IPR050753">
    <property type="entry name" value="Peptidase_M14_domain"/>
</dbReference>
<comment type="similarity">
    <text evidence="2 9">Belongs to the peptidase M14 family.</text>
</comment>
<protein>
    <submittedName>
        <fullName evidence="14">Carboxypeptidase D-like</fullName>
    </submittedName>
</protein>
<accession>A0A6J2XP27</accession>
<reference evidence="14" key="1">
    <citation type="submission" date="2025-08" db="UniProtKB">
        <authorList>
            <consortium name="RefSeq"/>
        </authorList>
    </citation>
    <scope>IDENTIFICATION</scope>
    <source>
        <tissue evidence="14">Gonads</tissue>
    </source>
</reference>
<keyword evidence="3" id="KW-0121">Carboxypeptidase</keyword>
<dbReference type="PROSITE" id="PS00133">
    <property type="entry name" value="CARBOXYPEPT_ZN_2"/>
    <property type="match status" value="1"/>
</dbReference>
<dbReference type="GO" id="GO:0006518">
    <property type="term" value="P:peptide metabolic process"/>
    <property type="evidence" value="ECO:0007669"/>
    <property type="project" value="TreeGrafter"/>
</dbReference>
<dbReference type="Proteomes" id="UP000504635">
    <property type="component" value="Unplaced"/>
</dbReference>
<dbReference type="Gene3D" id="2.60.40.1120">
    <property type="entry name" value="Carboxypeptidase-like, regulatory domain"/>
    <property type="match status" value="1"/>
</dbReference>
<dbReference type="RefSeq" id="XP_030752816.1">
    <property type="nucleotide sequence ID" value="XM_030896956.1"/>
</dbReference>
<keyword evidence="5" id="KW-0479">Metal-binding</keyword>
<proteinExistence type="inferred from homology"/>
<evidence type="ECO:0000256" key="4">
    <source>
        <dbReference type="ARBA" id="ARBA00022670"/>
    </source>
</evidence>
<dbReference type="InterPro" id="IPR057246">
    <property type="entry name" value="CARBOXYPEPT_ZN_1"/>
</dbReference>
<dbReference type="SMART" id="SM00631">
    <property type="entry name" value="Zn_pept"/>
    <property type="match status" value="1"/>
</dbReference>
<evidence type="ECO:0000256" key="9">
    <source>
        <dbReference type="PROSITE-ProRule" id="PRU01379"/>
    </source>
</evidence>
<dbReference type="InterPro" id="IPR057247">
    <property type="entry name" value="CARBOXYPEPT_ZN_2"/>
</dbReference>
<keyword evidence="4" id="KW-0645">Protease</keyword>
<dbReference type="PANTHER" id="PTHR11532:SF84">
    <property type="entry name" value="CARBOXYPEPTIDASE M"/>
    <property type="match status" value="1"/>
</dbReference>
<dbReference type="PROSITE" id="PS52035">
    <property type="entry name" value="PEPTIDASE_M14"/>
    <property type="match status" value="1"/>
</dbReference>
<comment type="cofactor">
    <cofactor evidence="1">
        <name>Zn(2+)</name>
        <dbReference type="ChEBI" id="CHEBI:29105"/>
    </cofactor>
</comment>
<evidence type="ECO:0000256" key="10">
    <source>
        <dbReference type="SAM" id="Phobius"/>
    </source>
</evidence>
<evidence type="ECO:0000256" key="8">
    <source>
        <dbReference type="ARBA" id="ARBA00023180"/>
    </source>
</evidence>
<dbReference type="GO" id="GO:0004181">
    <property type="term" value="F:metallocarboxypeptidase activity"/>
    <property type="evidence" value="ECO:0007669"/>
    <property type="project" value="InterPro"/>
</dbReference>
<keyword evidence="6" id="KW-0378">Hydrolase</keyword>
<dbReference type="CDD" id="cd11308">
    <property type="entry name" value="Peptidase_M14NE-CP-C_like"/>
    <property type="match status" value="1"/>
</dbReference>
<evidence type="ECO:0000256" key="6">
    <source>
        <dbReference type="ARBA" id="ARBA00022801"/>
    </source>
</evidence>
<evidence type="ECO:0000256" key="2">
    <source>
        <dbReference type="ARBA" id="ARBA00005988"/>
    </source>
</evidence>
<evidence type="ECO:0000259" key="12">
    <source>
        <dbReference type="PROSITE" id="PS52035"/>
    </source>
</evidence>
<dbReference type="KEGG" id="soy:115879907"/>
<evidence type="ECO:0000313" key="14">
    <source>
        <dbReference type="RefSeq" id="XP_030752816.1"/>
    </source>
</evidence>
<keyword evidence="13" id="KW-1185">Reference proteome</keyword>
<evidence type="ECO:0000256" key="3">
    <source>
        <dbReference type="ARBA" id="ARBA00022645"/>
    </source>
</evidence>
<feature type="signal peptide" evidence="11">
    <location>
        <begin position="1"/>
        <end position="19"/>
    </location>
</feature>
<evidence type="ECO:0000313" key="13">
    <source>
        <dbReference type="Proteomes" id="UP000504635"/>
    </source>
</evidence>
<feature type="chain" id="PRO_5026984393" evidence="11">
    <location>
        <begin position="20"/>
        <end position="480"/>
    </location>
</feature>
<dbReference type="PROSITE" id="PS00132">
    <property type="entry name" value="CARBOXYPEPT_ZN_1"/>
    <property type="match status" value="1"/>
</dbReference>
<name>A0A6J2XP27_SITOR</name>
<keyword evidence="10" id="KW-0812">Transmembrane</keyword>
<gene>
    <name evidence="14" type="primary">LOC115879907</name>
</gene>
<dbReference type="InterPro" id="IPR008969">
    <property type="entry name" value="CarboxyPept-like_regulatory"/>
</dbReference>
<dbReference type="GeneID" id="115879907"/>
<dbReference type="PANTHER" id="PTHR11532">
    <property type="entry name" value="PROTEASE M14 CARBOXYPEPTIDASE"/>
    <property type="match status" value="1"/>
</dbReference>
<organism evidence="13 14">
    <name type="scientific">Sitophilus oryzae</name>
    <name type="common">Rice weevil</name>
    <name type="synonym">Curculio oryzae</name>
    <dbReference type="NCBI Taxonomy" id="7048"/>
    <lineage>
        <taxon>Eukaryota</taxon>
        <taxon>Metazoa</taxon>
        <taxon>Ecdysozoa</taxon>
        <taxon>Arthropoda</taxon>
        <taxon>Hexapoda</taxon>
        <taxon>Insecta</taxon>
        <taxon>Pterygota</taxon>
        <taxon>Neoptera</taxon>
        <taxon>Endopterygota</taxon>
        <taxon>Coleoptera</taxon>
        <taxon>Polyphaga</taxon>
        <taxon>Cucujiformia</taxon>
        <taxon>Curculionidae</taxon>
        <taxon>Dryophthorinae</taxon>
        <taxon>Sitophilus</taxon>
    </lineage>
</organism>
<evidence type="ECO:0000256" key="1">
    <source>
        <dbReference type="ARBA" id="ARBA00001947"/>
    </source>
</evidence>
<dbReference type="Pfam" id="PF00246">
    <property type="entry name" value="Peptidase_M14"/>
    <property type="match status" value="1"/>
</dbReference>
<sequence>MEVSVQLLIFLMCFASIGTFEFRYHSNEELEDILIKFPATLTKPLRAETYSIGNSTDGYSLWVTEITASKPNALNIPNVKLIGNIHGNEAVGRVILLKFLYYLRDEYKNNNETIKKLLENTRIHIMPTLNPDGFNRSYISCDDGNKGRYNGKNNVDLNRSFPDVFFENGIPLQSETIAVMNWMERIPFILSASLHGGALVANYPYDSIQEIHSNYHSENNPSISPDDDVFIHLAKTYSYNHATMHFGTKCTKMSFKDGITNGAEWYSFAGSMQDYNYFKHGCMELTLEISCCKYPEEDTLESHWKDNQNALVALCLEADKGIYGQILDEQTNQPIGGATLQILGRNMTFFSSNSSGEYRRLLLPGTYTIRVQANGYYNSDTTVNLTQIDSVIHNIYLKNSSIVTSTVRTTTKYNTFSPTSSINLSEVSNESNLTSCKSCSDYEIPYVVGELKSSAVKCCMFSITLLLLTCFVILFNKYNL</sequence>
<dbReference type="GO" id="GO:0016485">
    <property type="term" value="P:protein processing"/>
    <property type="evidence" value="ECO:0007669"/>
    <property type="project" value="TreeGrafter"/>
</dbReference>
<dbReference type="Pfam" id="PF13620">
    <property type="entry name" value="CarboxypepD_reg"/>
    <property type="match status" value="1"/>
</dbReference>
<dbReference type="FunFam" id="3.40.630.10:FF:000020">
    <property type="entry name" value="Carboxypeptidase D"/>
    <property type="match status" value="1"/>
</dbReference>
<evidence type="ECO:0000256" key="7">
    <source>
        <dbReference type="ARBA" id="ARBA00022833"/>
    </source>
</evidence>
<dbReference type="GO" id="GO:0008270">
    <property type="term" value="F:zinc ion binding"/>
    <property type="evidence" value="ECO:0007669"/>
    <property type="project" value="InterPro"/>
</dbReference>
<dbReference type="Gene3D" id="3.40.630.10">
    <property type="entry name" value="Zn peptidases"/>
    <property type="match status" value="1"/>
</dbReference>
<dbReference type="SUPFAM" id="SSF49464">
    <property type="entry name" value="Carboxypeptidase regulatory domain-like"/>
    <property type="match status" value="1"/>
</dbReference>
<keyword evidence="10" id="KW-1133">Transmembrane helix</keyword>
<keyword evidence="7" id="KW-0862">Zinc</keyword>